<comment type="caution">
    <text evidence="3">The sequence shown here is derived from an EMBL/GenBank/DDBJ whole genome shotgun (WGS) entry which is preliminary data.</text>
</comment>
<gene>
    <name evidence="3" type="ORF">CEP52_014774</name>
</gene>
<feature type="chain" id="PRO_5019405146" evidence="2">
    <location>
        <begin position="17"/>
        <end position="249"/>
    </location>
</feature>
<evidence type="ECO:0000256" key="2">
    <source>
        <dbReference type="SAM" id="SignalP"/>
    </source>
</evidence>
<name>A0A428SJE7_9HYPO</name>
<dbReference type="STRING" id="1325735.A0A428SJE7"/>
<accession>A0A428SJE7</accession>
<feature type="compositionally biased region" description="Low complexity" evidence="1">
    <location>
        <begin position="195"/>
        <end position="224"/>
    </location>
</feature>
<keyword evidence="2" id="KW-0732">Signal</keyword>
<organism evidence="3 4">
    <name type="scientific">Fusarium oligoseptatum</name>
    <dbReference type="NCBI Taxonomy" id="2604345"/>
    <lineage>
        <taxon>Eukaryota</taxon>
        <taxon>Fungi</taxon>
        <taxon>Dikarya</taxon>
        <taxon>Ascomycota</taxon>
        <taxon>Pezizomycotina</taxon>
        <taxon>Sordariomycetes</taxon>
        <taxon>Hypocreomycetidae</taxon>
        <taxon>Hypocreales</taxon>
        <taxon>Nectriaceae</taxon>
        <taxon>Fusarium</taxon>
        <taxon>Fusarium solani species complex</taxon>
    </lineage>
</organism>
<dbReference type="Proteomes" id="UP000287144">
    <property type="component" value="Unassembled WGS sequence"/>
</dbReference>
<feature type="region of interest" description="Disordered" evidence="1">
    <location>
        <begin position="194"/>
        <end position="224"/>
    </location>
</feature>
<feature type="signal peptide" evidence="2">
    <location>
        <begin position="1"/>
        <end position="16"/>
    </location>
</feature>
<evidence type="ECO:0000313" key="4">
    <source>
        <dbReference type="Proteomes" id="UP000287144"/>
    </source>
</evidence>
<keyword evidence="4" id="KW-1185">Reference proteome</keyword>
<dbReference type="EMBL" id="NKCK01000239">
    <property type="protein sequence ID" value="RSL89857.1"/>
    <property type="molecule type" value="Genomic_DNA"/>
</dbReference>
<protein>
    <submittedName>
        <fullName evidence="3">Uncharacterized protein</fullName>
    </submittedName>
</protein>
<reference evidence="3 4" key="1">
    <citation type="submission" date="2017-06" db="EMBL/GenBank/DDBJ databases">
        <title>Comparative genomic analysis of Ambrosia Fusariam Clade fungi.</title>
        <authorList>
            <person name="Stajich J.E."/>
            <person name="Carrillo J."/>
            <person name="Kijimoto T."/>
            <person name="Eskalen A."/>
            <person name="O'Donnell K."/>
            <person name="Kasson M."/>
        </authorList>
    </citation>
    <scope>NUCLEOTIDE SEQUENCE [LARGE SCALE GENOMIC DNA]</scope>
    <source>
        <strain evidence="3 4">NRRL62579</strain>
    </source>
</reference>
<evidence type="ECO:0000313" key="3">
    <source>
        <dbReference type="EMBL" id="RSL89857.1"/>
    </source>
</evidence>
<sequence length="249" mass="25919">MKFLILLGQLGILVHSAVTLANLPSMCLLNPVELEAGLSLVSAKITNAHSAPCTASLYFENPDFLPITYTFKSIPCVNTGRASFPVPLGAPSGEAYITWQCAGESPSCIRALISGGQADVGFDPQPLSVICESDPSGKGLEHPSTTLMSPVLASPGFEIATLTTIITQRITKPGSRITLPVTLVDAVLQAEKTTTHVSDSTSISSTTRTTTTTTTTTGTPTSTPVRVTGIGTIGTIGTIRHPRATPSEP</sequence>
<evidence type="ECO:0000256" key="1">
    <source>
        <dbReference type="SAM" id="MobiDB-lite"/>
    </source>
</evidence>
<proteinExistence type="predicted"/>
<dbReference type="AlphaFoldDB" id="A0A428SJE7"/>